<evidence type="ECO:0000256" key="2">
    <source>
        <dbReference type="ARBA" id="ARBA00009508"/>
    </source>
</evidence>
<dbReference type="GO" id="GO:0034551">
    <property type="term" value="P:mitochondrial respiratory chain complex III assembly"/>
    <property type="evidence" value="ECO:0007669"/>
    <property type="project" value="InterPro"/>
</dbReference>
<dbReference type="EMBL" id="OU892280">
    <property type="protein sequence ID" value="CAG9767921.1"/>
    <property type="molecule type" value="Genomic_DNA"/>
</dbReference>
<dbReference type="OrthoDB" id="529194at2759"/>
<comment type="subcellular location">
    <subcellularLocation>
        <location evidence="1">Mitochondrion matrix</location>
    </subcellularLocation>
</comment>
<dbReference type="PANTHER" id="PTHR46749">
    <property type="entry name" value="COMPLEX III ASSEMBLY FACTOR LYRM7"/>
    <property type="match status" value="1"/>
</dbReference>
<protein>
    <recommendedName>
        <fullName evidence="7">Complex III assembly factor LYRM7</fullName>
    </recommendedName>
    <alternativeName>
        <fullName evidence="8">LYR motif-containing protein 7</fullName>
    </alternativeName>
</protein>
<evidence type="ECO:0000256" key="3">
    <source>
        <dbReference type="ARBA" id="ARBA00023128"/>
    </source>
</evidence>
<comment type="similarity">
    <text evidence="2">Belongs to the complex I LYR family.</text>
</comment>
<dbReference type="CDD" id="cd20267">
    <property type="entry name" value="Complex1_LYR_LYRM7"/>
    <property type="match status" value="1"/>
</dbReference>
<dbReference type="InterPro" id="IPR050435">
    <property type="entry name" value="MZM1/LYRM7"/>
</dbReference>
<evidence type="ECO:0000313" key="10">
    <source>
        <dbReference type="EMBL" id="CAG9767921.1"/>
    </source>
</evidence>
<gene>
    <name evidence="10" type="ORF">CEUTPL_LOCUS8475</name>
</gene>
<dbReference type="Pfam" id="PF05347">
    <property type="entry name" value="Complex1_LYR"/>
    <property type="match status" value="1"/>
</dbReference>
<name>A0A9N9MR12_9CUCU</name>
<comment type="function">
    <text evidence="5">Assembly factor required for Rieske Fe-S protein UQCRFS1 incorporation into the cytochrome b-c1 (CIII) complex. Functions as a chaperone, binding to this subunit within the mitochondrial matrix and stabilizing it prior to its translocation and insertion into the late CIII dimeric intermediate within the mitochondrial inner membrane.</text>
</comment>
<dbReference type="InterPro" id="IPR045298">
    <property type="entry name" value="Complex1_LYR_LYRM7"/>
</dbReference>
<dbReference type="InterPro" id="IPR008011">
    <property type="entry name" value="Complex1_LYR_dom"/>
</dbReference>
<evidence type="ECO:0000256" key="8">
    <source>
        <dbReference type="ARBA" id="ARBA00031830"/>
    </source>
</evidence>
<dbReference type="PANTHER" id="PTHR46749:SF1">
    <property type="entry name" value="COMPLEX III ASSEMBLY FACTOR LYRM7"/>
    <property type="match status" value="1"/>
</dbReference>
<keyword evidence="11" id="KW-1185">Reference proteome</keyword>
<keyword evidence="3" id="KW-0496">Mitochondrion</keyword>
<proteinExistence type="inferred from homology"/>
<reference evidence="10" key="1">
    <citation type="submission" date="2022-01" db="EMBL/GenBank/DDBJ databases">
        <authorList>
            <person name="King R."/>
        </authorList>
    </citation>
    <scope>NUCLEOTIDE SEQUENCE</scope>
</reference>
<evidence type="ECO:0000313" key="11">
    <source>
        <dbReference type="Proteomes" id="UP001152799"/>
    </source>
</evidence>
<dbReference type="GO" id="GO:0005759">
    <property type="term" value="C:mitochondrial matrix"/>
    <property type="evidence" value="ECO:0007669"/>
    <property type="project" value="UniProtKB-SubCell"/>
</dbReference>
<keyword evidence="4" id="KW-0143">Chaperone</keyword>
<evidence type="ECO:0000256" key="7">
    <source>
        <dbReference type="ARBA" id="ARBA00026165"/>
    </source>
</evidence>
<dbReference type="AlphaFoldDB" id="A0A9N9MR12"/>
<evidence type="ECO:0000259" key="9">
    <source>
        <dbReference type="Pfam" id="PF05347"/>
    </source>
</evidence>
<accession>A0A9N9MR12</accession>
<sequence length="121" mass="13895">MSNKLRQEVLQTFKSLHQTRKTVFKNDNRALAEGRTKINQEFKKQKHVENEAAIQELLNYARAVEHELKTCVIQAQEVAPGKYQAEITKDTIKLDNVAFKEECCMEVGNKRTQQCGPRGCT</sequence>
<evidence type="ECO:0000256" key="5">
    <source>
        <dbReference type="ARBA" id="ARBA00025430"/>
    </source>
</evidence>
<evidence type="ECO:0000256" key="4">
    <source>
        <dbReference type="ARBA" id="ARBA00023186"/>
    </source>
</evidence>
<dbReference type="Proteomes" id="UP001152799">
    <property type="component" value="Chromosome 4"/>
</dbReference>
<evidence type="ECO:0000256" key="1">
    <source>
        <dbReference type="ARBA" id="ARBA00004305"/>
    </source>
</evidence>
<feature type="domain" description="Complex 1 LYR protein" evidence="9">
    <location>
        <begin position="7"/>
        <end position="62"/>
    </location>
</feature>
<dbReference type="GO" id="GO:0044183">
    <property type="term" value="F:protein folding chaperone"/>
    <property type="evidence" value="ECO:0007669"/>
    <property type="project" value="TreeGrafter"/>
</dbReference>
<organism evidence="10 11">
    <name type="scientific">Ceutorhynchus assimilis</name>
    <name type="common">cabbage seed weevil</name>
    <dbReference type="NCBI Taxonomy" id="467358"/>
    <lineage>
        <taxon>Eukaryota</taxon>
        <taxon>Metazoa</taxon>
        <taxon>Ecdysozoa</taxon>
        <taxon>Arthropoda</taxon>
        <taxon>Hexapoda</taxon>
        <taxon>Insecta</taxon>
        <taxon>Pterygota</taxon>
        <taxon>Neoptera</taxon>
        <taxon>Endopterygota</taxon>
        <taxon>Coleoptera</taxon>
        <taxon>Polyphaga</taxon>
        <taxon>Cucujiformia</taxon>
        <taxon>Curculionidae</taxon>
        <taxon>Ceutorhynchinae</taxon>
        <taxon>Ceutorhynchus</taxon>
    </lineage>
</organism>
<evidence type="ECO:0000256" key="6">
    <source>
        <dbReference type="ARBA" id="ARBA00025809"/>
    </source>
</evidence>
<comment type="subunit">
    <text evidence="6">Interacts with UQCRFS1.</text>
</comment>